<name>A0A0R0ABH4_9GAMM</name>
<keyword evidence="2" id="KW-0560">Oxidoreductase</keyword>
<comment type="similarity">
    <text evidence="1">Belongs to the short-chain dehydrogenases/reductases (SDR) family.</text>
</comment>
<comment type="caution">
    <text evidence="4">The sequence shown here is derived from an EMBL/GenBank/DDBJ whole genome shotgun (WGS) entry which is preliminary data.</text>
</comment>
<keyword evidence="3" id="KW-0520">NAD</keyword>
<dbReference type="RefSeq" id="WP_057648397.1">
    <property type="nucleotide sequence ID" value="NZ_LLXU01000113.1"/>
</dbReference>
<gene>
    <name evidence="4" type="ORF">ARC20_14430</name>
</gene>
<evidence type="ECO:0000256" key="2">
    <source>
        <dbReference type="ARBA" id="ARBA00023002"/>
    </source>
</evidence>
<sequence>MRLKGKTALVTAAGQGIGRATALLFAREGAQVLATDINADALQSLQAEAGDTLRTQVLDVTDAAAIQALADAHGGAQAFDVLFNCAGFVHAGSIAECSERDWAFAWELNVTSMYRLIKALLPGMLAKGGGSIINMSSAASSVKGVPNRFVYGTTKAAVIGMSKAIAADYVGQGIRCNAICPGTVESPSLEQRIATQAAEQGVLVETVRAAFVARQPMGRVGRTEEIALLATYLASDESAFTTGTTQLIDGGWSN</sequence>
<evidence type="ECO:0000313" key="5">
    <source>
        <dbReference type="Proteomes" id="UP000051802"/>
    </source>
</evidence>
<dbReference type="PRINTS" id="PR00080">
    <property type="entry name" value="SDRFAMILY"/>
</dbReference>
<dbReference type="PANTHER" id="PTHR43477:SF4">
    <property type="entry name" value="DEHYDROGENASE_REDUCTASE SDR FAMILY MEMBER 6"/>
    <property type="match status" value="1"/>
</dbReference>
<evidence type="ECO:0000256" key="3">
    <source>
        <dbReference type="ARBA" id="ARBA00023027"/>
    </source>
</evidence>
<dbReference type="Proteomes" id="UP000051802">
    <property type="component" value="Unassembled WGS sequence"/>
</dbReference>
<evidence type="ECO:0000256" key="1">
    <source>
        <dbReference type="ARBA" id="ARBA00006484"/>
    </source>
</evidence>
<dbReference type="EMBL" id="LLXU01000113">
    <property type="protein sequence ID" value="KRG38804.1"/>
    <property type="molecule type" value="Genomic_DNA"/>
</dbReference>
<organism evidence="4 5">
    <name type="scientific">Stenotrophomonas panacihumi</name>
    <dbReference type="NCBI Taxonomy" id="676599"/>
    <lineage>
        <taxon>Bacteria</taxon>
        <taxon>Pseudomonadati</taxon>
        <taxon>Pseudomonadota</taxon>
        <taxon>Gammaproteobacteria</taxon>
        <taxon>Lysobacterales</taxon>
        <taxon>Lysobacteraceae</taxon>
        <taxon>Stenotrophomonas</taxon>
    </lineage>
</organism>
<dbReference type="InterPro" id="IPR036291">
    <property type="entry name" value="NAD(P)-bd_dom_sf"/>
</dbReference>
<evidence type="ECO:0008006" key="6">
    <source>
        <dbReference type="Google" id="ProtNLM"/>
    </source>
</evidence>
<dbReference type="GO" id="GO:0016491">
    <property type="term" value="F:oxidoreductase activity"/>
    <property type="evidence" value="ECO:0007669"/>
    <property type="project" value="UniProtKB-KW"/>
</dbReference>
<proteinExistence type="inferred from homology"/>
<dbReference type="Gene3D" id="3.40.50.720">
    <property type="entry name" value="NAD(P)-binding Rossmann-like Domain"/>
    <property type="match status" value="1"/>
</dbReference>
<dbReference type="InterPro" id="IPR051122">
    <property type="entry name" value="SDR_DHRS6-like"/>
</dbReference>
<dbReference type="PRINTS" id="PR00081">
    <property type="entry name" value="GDHRDH"/>
</dbReference>
<protein>
    <recommendedName>
        <fullName evidence="6">NAD(P)-dependent oxidoreductase</fullName>
    </recommendedName>
</protein>
<evidence type="ECO:0000313" key="4">
    <source>
        <dbReference type="EMBL" id="KRG38804.1"/>
    </source>
</evidence>
<dbReference type="FunFam" id="3.40.50.720:FF:000084">
    <property type="entry name" value="Short-chain dehydrogenase reductase"/>
    <property type="match status" value="1"/>
</dbReference>
<dbReference type="SUPFAM" id="SSF51735">
    <property type="entry name" value="NAD(P)-binding Rossmann-fold domains"/>
    <property type="match status" value="1"/>
</dbReference>
<keyword evidence="5" id="KW-1185">Reference proteome</keyword>
<dbReference type="PANTHER" id="PTHR43477">
    <property type="entry name" value="DIHYDROANTICAPSIN 7-DEHYDROGENASE"/>
    <property type="match status" value="1"/>
</dbReference>
<accession>A0A0R0ABH4</accession>
<dbReference type="Pfam" id="PF13561">
    <property type="entry name" value="adh_short_C2"/>
    <property type="match status" value="1"/>
</dbReference>
<dbReference type="PROSITE" id="PS00061">
    <property type="entry name" value="ADH_SHORT"/>
    <property type="match status" value="1"/>
</dbReference>
<dbReference type="AlphaFoldDB" id="A0A0R0ABH4"/>
<dbReference type="InterPro" id="IPR020904">
    <property type="entry name" value="Sc_DH/Rdtase_CS"/>
</dbReference>
<reference evidence="4 5" key="1">
    <citation type="submission" date="2015-10" db="EMBL/GenBank/DDBJ databases">
        <title>Genome sequencing and analysis of members of genus Stenotrophomonas.</title>
        <authorList>
            <person name="Patil P.P."/>
            <person name="Midha S."/>
            <person name="Patil P.B."/>
        </authorList>
    </citation>
    <scope>NUCLEOTIDE SEQUENCE [LARGE SCALE GENOMIC DNA]</scope>
    <source>
        <strain evidence="4 5">JCM 16536</strain>
    </source>
</reference>
<dbReference type="InterPro" id="IPR002347">
    <property type="entry name" value="SDR_fam"/>
</dbReference>
<dbReference type="OrthoDB" id="9806974at2"/>
<dbReference type="STRING" id="676599.ARC20_14430"/>